<organism evidence="2 3">
    <name type="scientific">Horticoccus luteus</name>
    <dbReference type="NCBI Taxonomy" id="2862869"/>
    <lineage>
        <taxon>Bacteria</taxon>
        <taxon>Pseudomonadati</taxon>
        <taxon>Verrucomicrobiota</taxon>
        <taxon>Opitutia</taxon>
        <taxon>Opitutales</taxon>
        <taxon>Opitutaceae</taxon>
        <taxon>Horticoccus</taxon>
    </lineage>
</organism>
<dbReference type="RefSeq" id="WP_220161702.1">
    <property type="nucleotide sequence ID" value="NZ_CP080507.1"/>
</dbReference>
<keyword evidence="1" id="KW-1133">Transmembrane helix</keyword>
<dbReference type="EMBL" id="CP080507">
    <property type="protein sequence ID" value="QYM78598.1"/>
    <property type="molecule type" value="Genomic_DNA"/>
</dbReference>
<sequence length="78" mass="8451">MVLPKERAKIFLLLLGVVVGLYGLFLLSPFRSKEDGGPKYQKGMYAEAAASGALEDFAPWMIGIGGAALFGAYLLRER</sequence>
<proteinExistence type="predicted"/>
<evidence type="ECO:0000313" key="2">
    <source>
        <dbReference type="EMBL" id="QYM78598.1"/>
    </source>
</evidence>
<protein>
    <submittedName>
        <fullName evidence="2">Uncharacterized protein</fullName>
    </submittedName>
</protein>
<gene>
    <name evidence="2" type="ORF">K0B96_15040</name>
</gene>
<evidence type="ECO:0000313" key="3">
    <source>
        <dbReference type="Proteomes" id="UP000825051"/>
    </source>
</evidence>
<keyword evidence="3" id="KW-1185">Reference proteome</keyword>
<reference evidence="2" key="1">
    <citation type="submission" date="2021-08" db="EMBL/GenBank/DDBJ databases">
        <title>Genome of a novel bacterium of the phylum Verrucomicrobia, Oleiharenicola sp. KSB-15.</title>
        <authorList>
            <person name="Chung J.-H."/>
            <person name="Ahn J.-H."/>
            <person name="Yoon Y."/>
            <person name="Kim D.-Y."/>
            <person name="An S.-H."/>
            <person name="Park I."/>
            <person name="Yeon J."/>
        </authorList>
    </citation>
    <scope>NUCLEOTIDE SEQUENCE</scope>
    <source>
        <strain evidence="2">KSB-15</strain>
    </source>
</reference>
<feature type="transmembrane region" description="Helical" evidence="1">
    <location>
        <begin position="57"/>
        <end position="75"/>
    </location>
</feature>
<dbReference type="AlphaFoldDB" id="A0A8F9TUM8"/>
<keyword evidence="1" id="KW-0472">Membrane</keyword>
<accession>A0A8F9TUM8</accession>
<dbReference type="KEGG" id="ole:K0B96_15040"/>
<dbReference type="Proteomes" id="UP000825051">
    <property type="component" value="Chromosome"/>
</dbReference>
<evidence type="ECO:0000256" key="1">
    <source>
        <dbReference type="SAM" id="Phobius"/>
    </source>
</evidence>
<feature type="transmembrane region" description="Helical" evidence="1">
    <location>
        <begin position="12"/>
        <end position="30"/>
    </location>
</feature>
<keyword evidence="1" id="KW-0812">Transmembrane</keyword>
<name>A0A8F9TUM8_9BACT</name>